<reference evidence="2 3" key="2">
    <citation type="submission" date="2024-07" db="EMBL/GenBank/DDBJ databases">
        <authorList>
            <person name="Akdeniz Z."/>
        </authorList>
    </citation>
    <scope>NUCLEOTIDE SEQUENCE [LARGE SCALE GENOMIC DNA]</scope>
</reference>
<dbReference type="EMBL" id="CAXDID020000106">
    <property type="protein sequence ID" value="CAL6028055.1"/>
    <property type="molecule type" value="Genomic_DNA"/>
</dbReference>
<protein>
    <submittedName>
        <fullName evidence="1">SHIPPO 1-like protein</fullName>
    </submittedName>
    <submittedName>
        <fullName evidence="2">SHIPPO_1-like protein</fullName>
    </submittedName>
</protein>
<dbReference type="AlphaFoldDB" id="A0AA86QHG7"/>
<keyword evidence="3" id="KW-1185">Reference proteome</keyword>
<accession>A0AA86QHG7</accession>
<sequence length="212" mass="24105">MTINSRKEVQNKIGASIQLSESSLKQLIHASIRPKTPQTTNTTEFYSHVRSVEQIYVEKKYYTIGQTFRRNAAKTSPSPLSYQPNFNSTVPDAHAHVFPPIRQHVRYIEPEKPNVGPGQYEQPVSRTRSVSIGHSYNQLLGRLETKLAQAVPSPVEYSVNVDKNKSVKINLYGRKTEFEKKNGIPGPNAYILKDREDEQFPKKVLKQKVLGK</sequence>
<reference evidence="1" key="1">
    <citation type="submission" date="2023-06" db="EMBL/GenBank/DDBJ databases">
        <authorList>
            <person name="Kurt Z."/>
        </authorList>
    </citation>
    <scope>NUCLEOTIDE SEQUENCE</scope>
</reference>
<dbReference type="Proteomes" id="UP001642409">
    <property type="component" value="Unassembled WGS sequence"/>
</dbReference>
<comment type="caution">
    <text evidence="1">The sequence shown here is derived from an EMBL/GenBank/DDBJ whole genome shotgun (WGS) entry which is preliminary data.</text>
</comment>
<proteinExistence type="predicted"/>
<organism evidence="1">
    <name type="scientific">Hexamita inflata</name>
    <dbReference type="NCBI Taxonomy" id="28002"/>
    <lineage>
        <taxon>Eukaryota</taxon>
        <taxon>Metamonada</taxon>
        <taxon>Diplomonadida</taxon>
        <taxon>Hexamitidae</taxon>
        <taxon>Hexamitinae</taxon>
        <taxon>Hexamita</taxon>
    </lineage>
</organism>
<name>A0AA86QHG7_9EUKA</name>
<evidence type="ECO:0000313" key="1">
    <source>
        <dbReference type="EMBL" id="CAI9959474.1"/>
    </source>
</evidence>
<gene>
    <name evidence="2" type="ORF">HINF_LOCUS31622</name>
    <name evidence="1" type="ORF">HINF_LOCUS47119</name>
</gene>
<evidence type="ECO:0000313" key="3">
    <source>
        <dbReference type="Proteomes" id="UP001642409"/>
    </source>
</evidence>
<dbReference type="EMBL" id="CATOUU010000918">
    <property type="protein sequence ID" value="CAI9959474.1"/>
    <property type="molecule type" value="Genomic_DNA"/>
</dbReference>
<evidence type="ECO:0000313" key="2">
    <source>
        <dbReference type="EMBL" id="CAL6028055.1"/>
    </source>
</evidence>